<gene>
    <name evidence="3" type="ORF">D0869_06847</name>
</gene>
<dbReference type="PANTHER" id="PTHR34154:SF10">
    <property type="entry name" value="ASL1-LIKE GLYCOSYL HYDROLASE CATALYTIC DOMAIN-CONTAINING PROTEIN"/>
    <property type="match status" value="1"/>
</dbReference>
<protein>
    <recommendedName>
        <fullName evidence="2">Asl1-like glycosyl hydrolase catalytic domain-containing protein</fullName>
    </recommendedName>
</protein>
<dbReference type="PANTHER" id="PTHR34154">
    <property type="entry name" value="ALKALI-SENSITIVE LINKAGE PROTEIN 1"/>
    <property type="match status" value="1"/>
</dbReference>
<evidence type="ECO:0000313" key="3">
    <source>
        <dbReference type="EMBL" id="RMX81390.1"/>
    </source>
</evidence>
<accession>A0A3M6WST8</accession>
<proteinExistence type="predicted"/>
<reference evidence="3 4" key="1">
    <citation type="journal article" date="2018" name="BMC Genomics">
        <title>Genomic evidence for intraspecific hybridization in a clonal and extremely halotolerant yeast.</title>
        <authorList>
            <person name="Gostincar C."/>
            <person name="Stajich J.E."/>
            <person name="Zupancic J."/>
            <person name="Zalar P."/>
            <person name="Gunde-Cimerman N."/>
        </authorList>
    </citation>
    <scope>NUCLEOTIDE SEQUENCE [LARGE SCALE GENOMIC DNA]</scope>
    <source>
        <strain evidence="3 4">EXF-6656</strain>
    </source>
</reference>
<organism evidence="3 4">
    <name type="scientific">Hortaea werneckii</name>
    <name type="common">Black yeast</name>
    <name type="synonym">Cladosporium werneckii</name>
    <dbReference type="NCBI Taxonomy" id="91943"/>
    <lineage>
        <taxon>Eukaryota</taxon>
        <taxon>Fungi</taxon>
        <taxon>Dikarya</taxon>
        <taxon>Ascomycota</taxon>
        <taxon>Pezizomycotina</taxon>
        <taxon>Dothideomycetes</taxon>
        <taxon>Dothideomycetidae</taxon>
        <taxon>Mycosphaerellales</taxon>
        <taxon>Teratosphaeriaceae</taxon>
        <taxon>Hortaea</taxon>
    </lineage>
</organism>
<evidence type="ECO:0000313" key="4">
    <source>
        <dbReference type="Proteomes" id="UP000281245"/>
    </source>
</evidence>
<dbReference type="Proteomes" id="UP000281245">
    <property type="component" value="Unassembled WGS sequence"/>
</dbReference>
<feature type="region of interest" description="Disordered" evidence="1">
    <location>
        <begin position="457"/>
        <end position="514"/>
    </location>
</feature>
<name>A0A3M6WST8_HORWE</name>
<feature type="domain" description="Asl1-like glycosyl hydrolase catalytic" evidence="2">
    <location>
        <begin position="653"/>
        <end position="871"/>
    </location>
</feature>
<dbReference type="OrthoDB" id="5985073at2759"/>
<feature type="compositionally biased region" description="Low complexity" evidence="1">
    <location>
        <begin position="84"/>
        <end position="105"/>
    </location>
</feature>
<feature type="compositionally biased region" description="Low complexity" evidence="1">
    <location>
        <begin position="504"/>
        <end position="514"/>
    </location>
</feature>
<dbReference type="SUPFAM" id="SSF51445">
    <property type="entry name" value="(Trans)glycosidases"/>
    <property type="match status" value="1"/>
</dbReference>
<feature type="region of interest" description="Disordered" evidence="1">
    <location>
        <begin position="282"/>
        <end position="301"/>
    </location>
</feature>
<feature type="compositionally biased region" description="Polar residues" evidence="1">
    <location>
        <begin position="457"/>
        <end position="503"/>
    </location>
</feature>
<dbReference type="GO" id="GO:0071966">
    <property type="term" value="P:fungal-type cell wall polysaccharide metabolic process"/>
    <property type="evidence" value="ECO:0007669"/>
    <property type="project" value="TreeGrafter"/>
</dbReference>
<dbReference type="InterPro" id="IPR024655">
    <property type="entry name" value="Asl1_glyco_hydro_catalytic"/>
</dbReference>
<evidence type="ECO:0000256" key="1">
    <source>
        <dbReference type="SAM" id="MobiDB-lite"/>
    </source>
</evidence>
<feature type="region of interest" description="Disordered" evidence="1">
    <location>
        <begin position="68"/>
        <end position="105"/>
    </location>
</feature>
<dbReference type="GO" id="GO:0009277">
    <property type="term" value="C:fungal-type cell wall"/>
    <property type="evidence" value="ECO:0007669"/>
    <property type="project" value="TreeGrafter"/>
</dbReference>
<dbReference type="InterPro" id="IPR053183">
    <property type="entry name" value="ASL1"/>
</dbReference>
<dbReference type="InterPro" id="IPR017853">
    <property type="entry name" value="GH"/>
</dbReference>
<dbReference type="Pfam" id="PF11790">
    <property type="entry name" value="Glyco_hydro_cc"/>
    <property type="match status" value="1"/>
</dbReference>
<dbReference type="VEuPathDB" id="FungiDB:BTJ68_11011"/>
<feature type="region of interest" description="Disordered" evidence="1">
    <location>
        <begin position="535"/>
        <end position="609"/>
    </location>
</feature>
<feature type="compositionally biased region" description="Low complexity" evidence="1">
    <location>
        <begin position="68"/>
        <end position="77"/>
    </location>
</feature>
<comment type="caution">
    <text evidence="3">The sequence shown here is derived from an EMBL/GenBank/DDBJ whole genome shotgun (WGS) entry which is preliminary data.</text>
</comment>
<feature type="compositionally biased region" description="Low complexity" evidence="1">
    <location>
        <begin position="537"/>
        <end position="609"/>
    </location>
</feature>
<dbReference type="Gene3D" id="3.20.20.80">
    <property type="entry name" value="Glycosidases"/>
    <property type="match status" value="1"/>
</dbReference>
<sequence length="896" mass="92398">MGSRRPLGRVSVMRDSVWYAFALLAVAHAQVVVTVTTKIDGCSASYTRLSSTPSSLTSLSTPSAYSQSLQSTTTSSSIPEQDAKTSTSDLSSTASSGSRSATPSVASTLSIGSSSVPVLSSSSTSTSTSSNIAQSSVLVSSSSSPTGSLSTGPTPSSIVLETTSTRIWSLPASVIFPTSSAVLSGYPTPSIAASSSAASSVASLSTPGSSSTGSSTAVSSTATTSAVSSVLISSPTISSSVVSSTVATSTNSPSSVTNPPAYSDTSTLSASPYLSLTATSSSSLSTSSTVPAAEPTCGQPYTDSAGQTYSVQCDIGLTGRTIEEGASDYRLRARQEPAVDDESTFIACLESCDEIPACQAAASIGDNCLLYSSISGSVRLVGSRVGYNVAIFNGTVNPDGETETGSTMVPTMQQSPTSVPDTAILTGRITGNREDTSAFMTSSTSAIATTVDTSQPLAGTVLSSPNSSPTSDMNPTISSQSAGPTGQYSMTVSSASSGVLSENGQSSPASPSISIASSLQSSGLVSSSDITSITAESTSQTSNTMTSSTGSLAGTISRSSSIAQPTASSSDSAMSSSPMMSSSTASSIYPPKTDKSSTPSSSTSTLPLYPTSLPVVPSTSSTMALASISTTSTSACASPTYMSPPEVNDGKRGLCFTNDNYTQPWSLSGQNSQVSWGYNWFSSRYSDPSVTCQYNPAIEFVPLLYSGASTLTSIWADNVRREIDLGATAVLGFNEPDACFAGASACMSVAEAVSVWKESIEPFAGTVRLGSPGVTNAGYGFEWLDQFIGNCTDCTIDFIAIHWYANMYAFGYLQDYVQQAYERYGKPIWLTEFGYDFSEGTPTEAQVQGFLRQAVTWLDAQEYVERYAWFYDGPGYLIANDYKSLSAQGIIYNSYT</sequence>
<evidence type="ECO:0000259" key="2">
    <source>
        <dbReference type="Pfam" id="PF11790"/>
    </source>
</evidence>
<dbReference type="AlphaFoldDB" id="A0A3M6WST8"/>
<dbReference type="EMBL" id="QWIJ01000521">
    <property type="protein sequence ID" value="RMX81390.1"/>
    <property type="molecule type" value="Genomic_DNA"/>
</dbReference>